<keyword evidence="1" id="KW-1133">Transmembrane helix</keyword>
<dbReference type="InterPro" id="IPR023201">
    <property type="entry name" value="SecY_dom_sf"/>
</dbReference>
<organism evidence="2">
    <name type="scientific">Nitzschia sp. PL3-2</name>
    <dbReference type="NCBI Taxonomy" id="2083271"/>
    <lineage>
        <taxon>Eukaryota</taxon>
        <taxon>Sar</taxon>
        <taxon>Stramenopiles</taxon>
        <taxon>Ochrophyta</taxon>
        <taxon>Bacillariophyta</taxon>
        <taxon>Bacillariophyceae</taxon>
        <taxon>Bacillariophycidae</taxon>
        <taxon>Bacillariales</taxon>
        <taxon>Bacillariaceae</taxon>
        <taxon>Nitzschia</taxon>
    </lineage>
</organism>
<dbReference type="InterPro" id="IPR002208">
    <property type="entry name" value="SecY/SEC61-alpha"/>
</dbReference>
<dbReference type="GO" id="GO:0016020">
    <property type="term" value="C:membrane"/>
    <property type="evidence" value="ECO:0007669"/>
    <property type="project" value="InterPro"/>
</dbReference>
<feature type="transmembrane region" description="Helical" evidence="1">
    <location>
        <begin position="109"/>
        <end position="127"/>
    </location>
</feature>
<feature type="transmembrane region" description="Helical" evidence="1">
    <location>
        <begin position="69"/>
        <end position="88"/>
    </location>
</feature>
<dbReference type="EMBL" id="AP018504">
    <property type="protein sequence ID" value="BBC77463.1"/>
    <property type="molecule type" value="Genomic_DNA"/>
</dbReference>
<dbReference type="Gene3D" id="1.10.3370.10">
    <property type="entry name" value="SecY subunit domain"/>
    <property type="match status" value="1"/>
</dbReference>
<keyword evidence="2" id="KW-0934">Plastid</keyword>
<keyword evidence="1" id="KW-0472">Membrane</keyword>
<reference evidence="2" key="1">
    <citation type="submission" date="2018-02" db="EMBL/GenBank/DDBJ databases">
        <title>Evolution and diversity of non-photosynthetic diatom plastid genomes.</title>
        <authorList>
            <person name="Kamikawa R."/>
            <person name="Ishii K."/>
        </authorList>
    </citation>
    <scope>NUCLEOTIDE SEQUENCE</scope>
    <source>
        <strain evidence="2">PL3-2</strain>
    </source>
</reference>
<gene>
    <name evidence="2" type="primary">secY</name>
</gene>
<feature type="transmembrane region" description="Helical" evidence="1">
    <location>
        <begin position="328"/>
        <end position="353"/>
    </location>
</feature>
<name>A0A2Z5ZAS6_9STRA</name>
<dbReference type="PIRSF" id="PIRSF004557">
    <property type="entry name" value="SecY"/>
    <property type="match status" value="1"/>
</dbReference>
<sequence>MGFFKTFFKNIREKIFKKLKLNKKIIKIVLKKLIITLIIICFTILGDLIPVPGTSSSKNIISIFHIGVYPYINAGSLIYSYVFFSPNLKKLKNNSDPHIFNFIEKSTRILTIILIIIKSFFNALFLKNYVPEWTFFTFFDLFTTFFAGAVILLLFSELISKYGLGNGNNIIGSYRIVKEFVAIILYYSKNIIFDKSEKFLFFGSIFFIFNLSFFLSIYYKEIPLVLGEKLRKLNMQKKFKFYLPLALNHGGISSLSFAGLILKIFPFKKKLGILYFILLLVLSSIFNFFYTIFIMDVSEILRKFQMKSILLVENESEQKNISAILKELVKIALIGPFFSIILTMVPSIIAIYLNINVLLYLDASEVYNLISSFSSIYTDVESIYLRNFSI</sequence>
<keyword evidence="1" id="KW-0812">Transmembrane</keyword>
<evidence type="ECO:0000256" key="1">
    <source>
        <dbReference type="SAM" id="Phobius"/>
    </source>
</evidence>
<feature type="transmembrane region" description="Helical" evidence="1">
    <location>
        <begin position="133"/>
        <end position="155"/>
    </location>
</feature>
<dbReference type="AlphaFoldDB" id="A0A2Z5ZAS6"/>
<dbReference type="SUPFAM" id="SSF103491">
    <property type="entry name" value="Preprotein translocase SecY subunit"/>
    <property type="match status" value="1"/>
</dbReference>
<proteinExistence type="predicted"/>
<feature type="transmembrane region" description="Helical" evidence="1">
    <location>
        <begin position="199"/>
        <end position="220"/>
    </location>
</feature>
<feature type="transmembrane region" description="Helical" evidence="1">
    <location>
        <begin position="28"/>
        <end position="49"/>
    </location>
</feature>
<dbReference type="GO" id="GO:0015031">
    <property type="term" value="P:protein transport"/>
    <property type="evidence" value="ECO:0007669"/>
    <property type="project" value="InterPro"/>
</dbReference>
<feature type="transmembrane region" description="Helical" evidence="1">
    <location>
        <begin position="273"/>
        <end position="297"/>
    </location>
</feature>
<geneLocation type="plastid" evidence="2"/>
<protein>
    <submittedName>
        <fullName evidence="2">Preprotein translocase subunit Y</fullName>
    </submittedName>
</protein>
<dbReference type="Pfam" id="PF00344">
    <property type="entry name" value="SecY"/>
    <property type="match status" value="1"/>
</dbReference>
<evidence type="ECO:0000313" key="2">
    <source>
        <dbReference type="EMBL" id="BBC77463.1"/>
    </source>
</evidence>
<accession>A0A2Z5ZAS6</accession>
<feature type="transmembrane region" description="Helical" evidence="1">
    <location>
        <begin position="241"/>
        <end position="261"/>
    </location>
</feature>